<dbReference type="InterPro" id="IPR025161">
    <property type="entry name" value="IS402-like_dom"/>
</dbReference>
<evidence type="ECO:0000313" key="3">
    <source>
        <dbReference type="EMBL" id="TNC08158.1"/>
    </source>
</evidence>
<gene>
    <name evidence="3" type="ORF">FF100_30045</name>
</gene>
<dbReference type="Pfam" id="PF13340">
    <property type="entry name" value="DUF4096"/>
    <property type="match status" value="1"/>
</dbReference>
<feature type="domain" description="Transposase IS4-like" evidence="1">
    <location>
        <begin position="89"/>
        <end position="247"/>
    </location>
</feature>
<keyword evidence="4" id="KW-1185">Reference proteome</keyword>
<dbReference type="AlphaFoldDB" id="A0A5C4L7U8"/>
<proteinExistence type="predicted"/>
<evidence type="ECO:0000313" key="4">
    <source>
        <dbReference type="Proteomes" id="UP000305267"/>
    </source>
</evidence>
<organism evidence="3 4">
    <name type="scientific">Methylobacterium terricola</name>
    <dbReference type="NCBI Taxonomy" id="2583531"/>
    <lineage>
        <taxon>Bacteria</taxon>
        <taxon>Pseudomonadati</taxon>
        <taxon>Pseudomonadota</taxon>
        <taxon>Alphaproteobacteria</taxon>
        <taxon>Hyphomicrobiales</taxon>
        <taxon>Methylobacteriaceae</taxon>
        <taxon>Methylobacterium</taxon>
    </lineage>
</organism>
<sequence>MAELFWPSDEQWQAIAPFMPTNQPGAHRKDDRTILSGIPHVIKSGCRWKDCPSAYGPPTTVYNRFNRWSRRRFWTSMLAALAKAGWSGEAAALDATDVKAQRAAHGAKGGTGHQAIGPSRAGPTTEIHVLTDVIGRPGVIHLTPGNASDVKTAPAVLAQAPGPVRRLIADKGYDADWLRQDLRQQGLSVVIPGTRARKRKIRLDKRRYRDRWRVEAVFCRLKDFRRIATRYEKRATNDLAMVTLGMTMLWLT</sequence>
<dbReference type="NCBIfam" id="NF033580">
    <property type="entry name" value="transpos_IS5_3"/>
    <property type="match status" value="1"/>
</dbReference>
<reference evidence="3 4" key="1">
    <citation type="submission" date="2019-06" db="EMBL/GenBank/DDBJ databases">
        <title>Genome of Methylobacterium sp. 17Sr1-39.</title>
        <authorList>
            <person name="Seo T."/>
        </authorList>
    </citation>
    <scope>NUCLEOTIDE SEQUENCE [LARGE SCALE GENOMIC DNA]</scope>
    <source>
        <strain evidence="3 4">17Sr1-39</strain>
    </source>
</reference>
<accession>A0A5C4L7U8</accession>
<dbReference type="InterPro" id="IPR002559">
    <property type="entry name" value="Transposase_11"/>
</dbReference>
<dbReference type="OrthoDB" id="9798237at2"/>
<dbReference type="PANTHER" id="PTHR30007:SF1">
    <property type="entry name" value="BLR1914 PROTEIN"/>
    <property type="match status" value="1"/>
</dbReference>
<dbReference type="GO" id="GO:0006313">
    <property type="term" value="P:DNA transposition"/>
    <property type="evidence" value="ECO:0007669"/>
    <property type="project" value="InterPro"/>
</dbReference>
<dbReference type="GO" id="GO:0004803">
    <property type="term" value="F:transposase activity"/>
    <property type="evidence" value="ECO:0007669"/>
    <property type="project" value="InterPro"/>
</dbReference>
<evidence type="ECO:0000259" key="2">
    <source>
        <dbReference type="Pfam" id="PF13340"/>
    </source>
</evidence>
<dbReference type="PANTHER" id="PTHR30007">
    <property type="entry name" value="PHP DOMAIN PROTEIN"/>
    <property type="match status" value="1"/>
</dbReference>
<dbReference type="EMBL" id="VDDA01000026">
    <property type="protein sequence ID" value="TNC08158.1"/>
    <property type="molecule type" value="Genomic_DNA"/>
</dbReference>
<evidence type="ECO:0000259" key="1">
    <source>
        <dbReference type="Pfam" id="PF01609"/>
    </source>
</evidence>
<dbReference type="Proteomes" id="UP000305267">
    <property type="component" value="Unassembled WGS sequence"/>
</dbReference>
<feature type="domain" description="Insertion element IS402-like" evidence="2">
    <location>
        <begin position="8"/>
        <end position="77"/>
    </location>
</feature>
<protein>
    <submittedName>
        <fullName evidence="3">IS5 family transposase</fullName>
    </submittedName>
</protein>
<dbReference type="Pfam" id="PF01609">
    <property type="entry name" value="DDE_Tnp_1"/>
    <property type="match status" value="1"/>
</dbReference>
<comment type="caution">
    <text evidence="3">The sequence shown here is derived from an EMBL/GenBank/DDBJ whole genome shotgun (WGS) entry which is preliminary data.</text>
</comment>
<name>A0A5C4L7U8_9HYPH</name>
<dbReference type="GO" id="GO:0003677">
    <property type="term" value="F:DNA binding"/>
    <property type="evidence" value="ECO:0007669"/>
    <property type="project" value="InterPro"/>
</dbReference>